<sequence>MGWRRLVAGLAGMSVVAGMSLLAMPGNAGAAPQQGIGWETPAQPYFHNPDAKDWLGSYVVDGKQVWCVRFEFKAPDSQEKYHDGDELLTKWGQHLSPEVASDISYLLLRYTSTTSADEAAALAHLLHSWTAHADDPSWLDPSRTYDKVAYDETSHFNALPKTAQDAVARLKADATTNHGPWTTSITAPKEPQLIGTPGNWTVQVNRPDKTGVAGVPVNLTLTDAQLDGGATTGTVKTGADGAPLAVKVTPTGPNPKVAISVDAPADKPKVHIPTNDATVQQIVTTGGETKLPGEAKTTAQTAPGVVKIAKTDADSHAAIAGVSLRITSADKAAPAVKQDGTPLVGPDGKPSVVQTGQDGTASVPDLKTPQDICLIETAAPQGYEQSFDANSPPSVCGTVTPGQTLALALVNKPNKVIVPSTIPAGDTPPAAVGRAAVVSAVEPAGLFGFGGLVLLGAALVGVVVRRKATGQR</sequence>
<gene>
    <name evidence="4" type="ORF">F0L68_10535</name>
</gene>
<dbReference type="GO" id="GO:0005975">
    <property type="term" value="P:carbohydrate metabolic process"/>
    <property type="evidence" value="ECO:0007669"/>
    <property type="project" value="UniProtKB-ARBA"/>
</dbReference>
<feature type="domain" description="SpaA-like prealbumin fold" evidence="3">
    <location>
        <begin position="305"/>
        <end position="384"/>
    </location>
</feature>
<dbReference type="InterPro" id="IPR041033">
    <property type="entry name" value="SpaA_PFL_dom_1"/>
</dbReference>
<evidence type="ECO:0000313" key="4">
    <source>
        <dbReference type="EMBL" id="KAA2263246.1"/>
    </source>
</evidence>
<organism evidence="4 5">
    <name type="scientific">Solihabitans fulvus</name>
    <dbReference type="NCBI Taxonomy" id="1892852"/>
    <lineage>
        <taxon>Bacteria</taxon>
        <taxon>Bacillati</taxon>
        <taxon>Actinomycetota</taxon>
        <taxon>Actinomycetes</taxon>
        <taxon>Pseudonocardiales</taxon>
        <taxon>Pseudonocardiaceae</taxon>
        <taxon>Solihabitans</taxon>
    </lineage>
</organism>
<feature type="transmembrane region" description="Helical" evidence="1">
    <location>
        <begin position="444"/>
        <end position="464"/>
    </location>
</feature>
<dbReference type="InterPro" id="IPR013783">
    <property type="entry name" value="Ig-like_fold"/>
</dbReference>
<dbReference type="AlphaFoldDB" id="A0A5B2XJ14"/>
<protein>
    <recommendedName>
        <fullName evidence="3">SpaA-like prealbumin fold domain-containing protein</fullName>
    </recommendedName>
</protein>
<evidence type="ECO:0000313" key="5">
    <source>
        <dbReference type="Proteomes" id="UP000323454"/>
    </source>
</evidence>
<dbReference type="EMBL" id="VUOB01000018">
    <property type="protein sequence ID" value="KAA2263246.1"/>
    <property type="molecule type" value="Genomic_DNA"/>
</dbReference>
<keyword evidence="1" id="KW-1133">Transmembrane helix</keyword>
<feature type="signal peptide" evidence="2">
    <location>
        <begin position="1"/>
        <end position="30"/>
    </location>
</feature>
<dbReference type="Pfam" id="PF17802">
    <property type="entry name" value="SpaA"/>
    <property type="match status" value="1"/>
</dbReference>
<evidence type="ECO:0000259" key="3">
    <source>
        <dbReference type="Pfam" id="PF17802"/>
    </source>
</evidence>
<accession>A0A5B2XJ14</accession>
<feature type="chain" id="PRO_5023003002" description="SpaA-like prealbumin fold domain-containing protein" evidence="2">
    <location>
        <begin position="31"/>
        <end position="472"/>
    </location>
</feature>
<name>A0A5B2XJ14_9PSEU</name>
<keyword evidence="1" id="KW-0812">Transmembrane</keyword>
<keyword evidence="2" id="KW-0732">Signal</keyword>
<dbReference type="Proteomes" id="UP000323454">
    <property type="component" value="Unassembled WGS sequence"/>
</dbReference>
<dbReference type="OrthoDB" id="3653979at2"/>
<keyword evidence="1" id="KW-0472">Membrane</keyword>
<comment type="caution">
    <text evidence="4">The sequence shown here is derived from an EMBL/GenBank/DDBJ whole genome shotgun (WGS) entry which is preliminary data.</text>
</comment>
<evidence type="ECO:0000256" key="2">
    <source>
        <dbReference type="SAM" id="SignalP"/>
    </source>
</evidence>
<reference evidence="4 5" key="1">
    <citation type="submission" date="2019-09" db="EMBL/GenBank/DDBJ databases">
        <title>Goodfellowia gen. nov., a new genus of the Pseudonocardineae related to Actinoalloteichus, containing Goodfellowia coeruleoviolacea gen. nov., comb. nov. gen. nov., comb. nov.</title>
        <authorList>
            <person name="Labeda D."/>
        </authorList>
    </citation>
    <scope>NUCLEOTIDE SEQUENCE [LARGE SCALE GENOMIC DNA]</scope>
    <source>
        <strain evidence="4 5">AN110305</strain>
    </source>
</reference>
<proteinExistence type="predicted"/>
<dbReference type="Gene3D" id="2.60.40.10">
    <property type="entry name" value="Immunoglobulins"/>
    <property type="match status" value="1"/>
</dbReference>
<reference evidence="4 5" key="2">
    <citation type="submission" date="2019-09" db="EMBL/GenBank/DDBJ databases">
        <authorList>
            <person name="Jin C."/>
        </authorList>
    </citation>
    <scope>NUCLEOTIDE SEQUENCE [LARGE SCALE GENOMIC DNA]</scope>
    <source>
        <strain evidence="4 5">AN110305</strain>
    </source>
</reference>
<keyword evidence="5" id="KW-1185">Reference proteome</keyword>
<evidence type="ECO:0000256" key="1">
    <source>
        <dbReference type="SAM" id="Phobius"/>
    </source>
</evidence>
<dbReference type="RefSeq" id="WP_149849322.1">
    <property type="nucleotide sequence ID" value="NZ_VUOB01000018.1"/>
</dbReference>